<evidence type="ECO:0000313" key="2">
    <source>
        <dbReference type="Proteomes" id="UP000033980"/>
    </source>
</evidence>
<sequence>MILILQVILGVEKKELFHRAKYFNHYLNWVIRNLYLSASESFSFYVSPTGNDSNPGTLASPFKTIKKAKEAVRTVNDGSQDVTCPGGRIVEREN</sequence>
<protein>
    <submittedName>
        <fullName evidence="1">Carbohydrate-binding protein</fullName>
    </submittedName>
</protein>
<proteinExistence type="predicted"/>
<organism evidence="1 2">
    <name type="scientific">Candidatus Collierbacteria bacterium GW2011_GWC2_43_12</name>
    <dbReference type="NCBI Taxonomy" id="1618390"/>
    <lineage>
        <taxon>Bacteria</taxon>
        <taxon>Candidatus Collieribacteriota</taxon>
    </lineage>
</organism>
<dbReference type="AlphaFoldDB" id="A0A0G1D2A6"/>
<evidence type="ECO:0000313" key="1">
    <source>
        <dbReference type="EMBL" id="KKS91837.1"/>
    </source>
</evidence>
<dbReference type="SUPFAM" id="SSF51126">
    <property type="entry name" value="Pectin lyase-like"/>
    <property type="match status" value="1"/>
</dbReference>
<accession>A0A0G1D2A6</accession>
<dbReference type="InterPro" id="IPR011050">
    <property type="entry name" value="Pectin_lyase_fold/virulence"/>
</dbReference>
<dbReference type="Gene3D" id="2.160.20.10">
    <property type="entry name" value="Single-stranded right-handed beta-helix, Pectin lyase-like"/>
    <property type="match status" value="1"/>
</dbReference>
<reference evidence="1 2" key="1">
    <citation type="journal article" date="2015" name="Nature">
        <title>rRNA introns, odd ribosomes, and small enigmatic genomes across a large radiation of phyla.</title>
        <authorList>
            <person name="Brown C.T."/>
            <person name="Hug L.A."/>
            <person name="Thomas B.C."/>
            <person name="Sharon I."/>
            <person name="Castelle C.J."/>
            <person name="Singh A."/>
            <person name="Wilkins M.J."/>
            <person name="Williams K.H."/>
            <person name="Banfield J.F."/>
        </authorList>
    </citation>
    <scope>NUCLEOTIDE SEQUENCE [LARGE SCALE GENOMIC DNA]</scope>
</reference>
<dbReference type="InterPro" id="IPR012334">
    <property type="entry name" value="Pectin_lyas_fold"/>
</dbReference>
<dbReference type="Proteomes" id="UP000033980">
    <property type="component" value="Unassembled WGS sequence"/>
</dbReference>
<name>A0A0G1D2A6_9BACT</name>
<dbReference type="EMBL" id="LCFK01000058">
    <property type="protein sequence ID" value="KKS91837.1"/>
    <property type="molecule type" value="Genomic_DNA"/>
</dbReference>
<comment type="caution">
    <text evidence="1">The sequence shown here is derived from an EMBL/GenBank/DDBJ whole genome shotgun (WGS) entry which is preliminary data.</text>
</comment>
<gene>
    <name evidence="1" type="ORF">UV68_C0058G0007</name>
</gene>